<sequence length="329" mass="33968">MPEDKAVVLPLIPLVLIGLGTSTGVGGLATGVMGALKMKDAGATAEAAQKRYDESLARTEERVGKSNERIHGYGQQQEQARRLVIERMAAFIERHSAQVKQSAAQFLAGIDAEQREIEGFAGALTADVNWLKGAGMAALTGAGASAGIPSAVTALGAASTGTAISSLSGAAAQNATMAWLGGGSLAAGGGGVAVGTAALGVVTIGPTMLIGGLTLNGQGEKAVTKAKEYEAKVAVAVEDHAAFRSFLDTLDTRVDEVSGVLAGLVERAQEALSTVEQPDFDWKQHDAEFQRAMSLTRAVRDICTVPLVADDGQMNSDVTRVILTYKEMK</sequence>
<evidence type="ECO:0000313" key="4">
    <source>
        <dbReference type="Proteomes" id="UP000007517"/>
    </source>
</evidence>
<reference evidence="3 4" key="1">
    <citation type="journal article" date="2012" name="J. Bacteriol.">
        <title>Genome Sequence of Blastococcus saxobsidens DD2, a Stone-Inhabiting Bacterium.</title>
        <authorList>
            <person name="Chouaia B."/>
            <person name="Crotti E."/>
            <person name="Brusetti L."/>
            <person name="Daffonchio D."/>
            <person name="Essoussi I."/>
            <person name="Nouioui I."/>
            <person name="Sbissi I."/>
            <person name="Ghodhbane-Gtari F."/>
            <person name="Gtari M."/>
            <person name="Vacherie B."/>
            <person name="Barbe V."/>
            <person name="Medigue C."/>
            <person name="Gury J."/>
            <person name="Pujic P."/>
            <person name="Normand P."/>
        </authorList>
    </citation>
    <scope>NUCLEOTIDE SEQUENCE [LARGE SCALE GENOMIC DNA]</scope>
    <source>
        <strain evidence="3 4">DD2</strain>
    </source>
</reference>
<evidence type="ECO:0000256" key="2">
    <source>
        <dbReference type="SAM" id="Phobius"/>
    </source>
</evidence>
<protein>
    <submittedName>
        <fullName evidence="3">Uncharacterized protein</fullName>
    </submittedName>
</protein>
<evidence type="ECO:0000256" key="1">
    <source>
        <dbReference type="SAM" id="MobiDB-lite"/>
    </source>
</evidence>
<reference evidence="4" key="2">
    <citation type="submission" date="2012-02" db="EMBL/GenBank/DDBJ databases">
        <title>Complete genome sequence of Blastococcus saxobsidens strain DD2.</title>
        <authorList>
            <person name="Genoscope."/>
        </authorList>
    </citation>
    <scope>NUCLEOTIDE SEQUENCE [LARGE SCALE GENOMIC DNA]</scope>
    <source>
        <strain evidence="4">DD2</strain>
    </source>
</reference>
<dbReference type="EMBL" id="FO117623">
    <property type="protein sequence ID" value="CCG04361.1"/>
    <property type="molecule type" value="Genomic_DNA"/>
</dbReference>
<evidence type="ECO:0000313" key="3">
    <source>
        <dbReference type="EMBL" id="CCG04361.1"/>
    </source>
</evidence>
<keyword evidence="2" id="KW-1133">Transmembrane helix</keyword>
<dbReference type="HOGENOM" id="CLU_053685_0_1_11"/>
<dbReference type="eggNOG" id="ENOG502ZB0I">
    <property type="taxonomic scope" value="Bacteria"/>
</dbReference>
<accession>H6RTV1</accession>
<dbReference type="KEGG" id="bsd:BLASA_3499"/>
<keyword evidence="2" id="KW-0472">Membrane</keyword>
<feature type="compositionally biased region" description="Basic and acidic residues" evidence="1">
    <location>
        <begin position="57"/>
        <end position="71"/>
    </location>
</feature>
<feature type="region of interest" description="Disordered" evidence="1">
    <location>
        <begin position="57"/>
        <end position="76"/>
    </location>
</feature>
<keyword evidence="2" id="KW-0812">Transmembrane</keyword>
<gene>
    <name evidence="3" type="ordered locus">BLASA_3499</name>
</gene>
<dbReference type="Proteomes" id="UP000007517">
    <property type="component" value="Chromosome"/>
</dbReference>
<feature type="transmembrane region" description="Helical" evidence="2">
    <location>
        <begin position="6"/>
        <end position="29"/>
    </location>
</feature>
<dbReference type="AlphaFoldDB" id="H6RTV1"/>
<organism evidence="3 4">
    <name type="scientific">Blastococcus saxobsidens (strain DD2)</name>
    <dbReference type="NCBI Taxonomy" id="1146883"/>
    <lineage>
        <taxon>Bacteria</taxon>
        <taxon>Bacillati</taxon>
        <taxon>Actinomycetota</taxon>
        <taxon>Actinomycetes</taxon>
        <taxon>Geodermatophilales</taxon>
        <taxon>Geodermatophilaceae</taxon>
        <taxon>Blastococcus</taxon>
    </lineage>
</organism>
<dbReference type="STRING" id="1146883.BLASA_3499"/>
<name>H6RTV1_BLASD</name>
<proteinExistence type="predicted"/>
<keyword evidence="4" id="KW-1185">Reference proteome</keyword>